<dbReference type="PANTHER" id="PTHR37314:SF4">
    <property type="entry name" value="UPF0700 TRANSMEMBRANE PROTEIN YOAK"/>
    <property type="match status" value="1"/>
</dbReference>
<feature type="region of interest" description="Disordered" evidence="1">
    <location>
        <begin position="648"/>
        <end position="715"/>
    </location>
</feature>
<feature type="compositionally biased region" description="Basic and acidic residues" evidence="1">
    <location>
        <begin position="648"/>
        <end position="659"/>
    </location>
</feature>
<reference evidence="3 4" key="1">
    <citation type="submission" date="2024-02" db="EMBL/GenBank/DDBJ databases">
        <authorList>
            <person name="Chen Y."/>
            <person name="Shah S."/>
            <person name="Dougan E. K."/>
            <person name="Thang M."/>
            <person name="Chan C."/>
        </authorList>
    </citation>
    <scope>NUCLEOTIDE SEQUENCE [LARGE SCALE GENOMIC DNA]</scope>
</reference>
<evidence type="ECO:0000256" key="1">
    <source>
        <dbReference type="SAM" id="MobiDB-lite"/>
    </source>
</evidence>
<dbReference type="PANTHER" id="PTHR37314">
    <property type="entry name" value="SLR0142 PROTEIN"/>
    <property type="match status" value="1"/>
</dbReference>
<sequence length="808" mass="84953">MVMPTSRRIRGGLLLALCLCTVWNFSQLTFTKVEEAPVETSSGVQIVADHPLLFTFLSMALCGALCFTENSSTPRQGNAEDRADYASFLMIQNLLCFTSGLVNALTIIDMGMTVSHQSGNTSHTGRLIMAGGAKFGHLLATFCLGSFFAGYSKADCELIYSGRYSPNLLAAALAVVAGCMVHYCKEHGGAGNDNTSECLLLFAFSQGIQNGITRRCLSLPICTTHFTGYLTDVGTGLGVWARALVSGENPPTLLKVLLFAAGTLFFCLGGVAAKELHGPYNMQAALISAGLMAAVAGGLVPVIKVKKSLLGLLAKIKARLTSATEPPFNARDGRAGMSAAVRAGEMQVLQEAQCYILTELAPPEGRKRKAKAKAATAKLLKSGDATGGAKASEAGETHRSRLEDSQVTDPIEEDPGPGALAEAEVQGDADISGGHPREQPQELVPPCVDAVDAAVPTRRPEAVAQAARARSASCRSRSYVVEAITPSEAEELTRSAVAWSSSSTGANHLVPETWLKDEEFLSAKTDFLMLSEVPASSGEELEPESPGRISVSSDEAEIKDRLKALLKHRPVVSGSAGPNQARHPGATRCEAPRPADSEGPLPCRAASGTGSRPSAGTAGVRRPHVPALALSAVAERGVNAVHGAAEKLSARRTREDAGVHRGSLGHPVTGPRATRERAAARIGHPLHPLHPLTPREGPRDSRGRAKLQSPSTGPVRTMVTTATVAPSTPRQMRNGQVARAVSASPTVGPSLTWSGLRPVPARHSLQSRAPCSPLGSCSLAWQSDLRSPPLARLATPRQRAPYAVTGRM</sequence>
<feature type="region of interest" description="Disordered" evidence="1">
    <location>
        <begin position="534"/>
        <end position="554"/>
    </location>
</feature>
<gene>
    <name evidence="3" type="ORF">CCMP2556_LOCUS22953</name>
</gene>
<accession>A0ABP0LY61</accession>
<feature type="transmembrane region" description="Helical" evidence="2">
    <location>
        <begin position="88"/>
        <end position="108"/>
    </location>
</feature>
<keyword evidence="2" id="KW-0472">Membrane</keyword>
<feature type="transmembrane region" description="Helical" evidence="2">
    <location>
        <begin position="252"/>
        <end position="272"/>
    </location>
</feature>
<dbReference type="InterPro" id="IPR010699">
    <property type="entry name" value="DUF1275"/>
</dbReference>
<feature type="transmembrane region" description="Helical" evidence="2">
    <location>
        <begin position="47"/>
        <end position="67"/>
    </location>
</feature>
<dbReference type="Pfam" id="PF06912">
    <property type="entry name" value="DUF1275"/>
    <property type="match status" value="1"/>
</dbReference>
<evidence type="ECO:0000256" key="2">
    <source>
        <dbReference type="SAM" id="Phobius"/>
    </source>
</evidence>
<feature type="transmembrane region" description="Helical" evidence="2">
    <location>
        <begin position="284"/>
        <end position="303"/>
    </location>
</feature>
<keyword evidence="2" id="KW-1133">Transmembrane helix</keyword>
<name>A0ABP0LY61_9DINO</name>
<evidence type="ECO:0000313" key="4">
    <source>
        <dbReference type="Proteomes" id="UP001642484"/>
    </source>
</evidence>
<feature type="transmembrane region" description="Helical" evidence="2">
    <location>
        <begin position="128"/>
        <end position="152"/>
    </location>
</feature>
<feature type="region of interest" description="Disordered" evidence="1">
    <location>
        <begin position="383"/>
        <end position="419"/>
    </location>
</feature>
<feature type="compositionally biased region" description="Basic and acidic residues" evidence="1">
    <location>
        <begin position="393"/>
        <end position="404"/>
    </location>
</feature>
<keyword evidence="2" id="KW-0812">Transmembrane</keyword>
<dbReference type="EMBL" id="CAXAMN010014446">
    <property type="protein sequence ID" value="CAK9043342.1"/>
    <property type="molecule type" value="Genomic_DNA"/>
</dbReference>
<organism evidence="3 4">
    <name type="scientific">Durusdinium trenchii</name>
    <dbReference type="NCBI Taxonomy" id="1381693"/>
    <lineage>
        <taxon>Eukaryota</taxon>
        <taxon>Sar</taxon>
        <taxon>Alveolata</taxon>
        <taxon>Dinophyceae</taxon>
        <taxon>Suessiales</taxon>
        <taxon>Symbiodiniaceae</taxon>
        <taxon>Durusdinium</taxon>
    </lineage>
</organism>
<protein>
    <submittedName>
        <fullName evidence="3">Uncharacterized protein</fullName>
    </submittedName>
</protein>
<keyword evidence="4" id="KW-1185">Reference proteome</keyword>
<feature type="transmembrane region" description="Helical" evidence="2">
    <location>
        <begin position="164"/>
        <end position="183"/>
    </location>
</feature>
<evidence type="ECO:0000313" key="3">
    <source>
        <dbReference type="EMBL" id="CAK9043342.1"/>
    </source>
</evidence>
<feature type="region of interest" description="Disordered" evidence="1">
    <location>
        <begin position="569"/>
        <end position="620"/>
    </location>
</feature>
<proteinExistence type="predicted"/>
<dbReference type="Proteomes" id="UP001642484">
    <property type="component" value="Unassembled WGS sequence"/>
</dbReference>
<comment type="caution">
    <text evidence="3">The sequence shown here is derived from an EMBL/GenBank/DDBJ whole genome shotgun (WGS) entry which is preliminary data.</text>
</comment>